<evidence type="ECO:0000256" key="1">
    <source>
        <dbReference type="ARBA" id="ARBA00004413"/>
    </source>
</evidence>
<dbReference type="PANTHER" id="PTHR31083:SF4">
    <property type="entry name" value="PROTEIN SOSEKI 4-RELATED"/>
    <property type="match status" value="1"/>
</dbReference>
<accession>W1PSP1</accession>
<dbReference type="GO" id="GO:0005886">
    <property type="term" value="C:plasma membrane"/>
    <property type="evidence" value="ECO:0007669"/>
    <property type="project" value="UniProtKB-SubCell"/>
</dbReference>
<comment type="subcellular location">
    <subcellularLocation>
        <location evidence="1">Cell membrane</location>
        <topology evidence="1">Peripheral membrane protein</topology>
        <orientation evidence="1">Cytoplasmic side</orientation>
    </subcellularLocation>
</comment>
<keyword evidence="5" id="KW-0472">Membrane</keyword>
<dbReference type="InterPro" id="IPR048351">
    <property type="entry name" value="SOK_DIX"/>
</dbReference>
<dbReference type="PIRSF" id="PIRSF031043">
    <property type="entry name" value="UCP031043"/>
    <property type="match status" value="1"/>
</dbReference>
<protein>
    <recommendedName>
        <fullName evidence="10">SOSEKI DIX-like domain-containing protein</fullName>
    </recommendedName>
</protein>
<dbReference type="Proteomes" id="UP000017836">
    <property type="component" value="Unassembled WGS sequence"/>
</dbReference>
<organism evidence="11 12">
    <name type="scientific">Amborella trichopoda</name>
    <dbReference type="NCBI Taxonomy" id="13333"/>
    <lineage>
        <taxon>Eukaryota</taxon>
        <taxon>Viridiplantae</taxon>
        <taxon>Streptophyta</taxon>
        <taxon>Embryophyta</taxon>
        <taxon>Tracheophyta</taxon>
        <taxon>Spermatophyta</taxon>
        <taxon>Magnoliopsida</taxon>
        <taxon>Amborellales</taxon>
        <taxon>Amborellaceae</taxon>
        <taxon>Amborella</taxon>
    </lineage>
</organism>
<dbReference type="GO" id="GO:0051302">
    <property type="term" value="P:regulation of cell division"/>
    <property type="evidence" value="ECO:0007669"/>
    <property type="project" value="UniProtKB-ARBA"/>
</dbReference>
<dbReference type="Gramene" id="ERN10275">
    <property type="protein sequence ID" value="ERN10275"/>
    <property type="gene ID" value="AMTR_s00178p00038720"/>
</dbReference>
<dbReference type="eggNOG" id="ENOG502QUB8">
    <property type="taxonomic scope" value="Eukaryota"/>
</dbReference>
<keyword evidence="2" id="KW-0217">Developmental protein</keyword>
<evidence type="ECO:0000256" key="4">
    <source>
        <dbReference type="ARBA" id="ARBA00022618"/>
    </source>
</evidence>
<dbReference type="PANTHER" id="PTHR31083">
    <property type="entry name" value="UPSTREAM OF FLC PROTEIN (DUF966)"/>
    <property type="match status" value="1"/>
</dbReference>
<evidence type="ECO:0000313" key="11">
    <source>
        <dbReference type="EMBL" id="ERN10275.1"/>
    </source>
</evidence>
<sequence length="408" mass="45938">MSPERTKKWTEPKANKQERKVAVVYYLSRNGQLDHPHFIEVSLSSSEGLYLRDVINRLNTLRGKGMAAMYTWSSKRSYKNGFVWHDLSENDFIYPAHGHEYILKGSELLKPCSNNTEPLETSSKEGSQSSSPEKPSNDVLNSSPAYPSFRKPHRRNPSWSSFDLNEYKVYKAEAMAETSFKAAADASTQTDEKRRKGRENLNRGVSTEEDNNNEVPFANFSSELCREEISPPPSSSSPSSDFKENPTETLESLIRSDFRTASREPEVQVDMVSNVKVGKASSVLMQLISCGSISVKDYGVNLLTHGKPKLAPRDSNQVRELEYVAESGRFNGVSLEDKEYFSGSVFESNKERGSDEMLQSLKRSSSYNADRCSKSEIGEREIEGGRAKCIPRKLKSGKREHNDAMHKV</sequence>
<keyword evidence="4" id="KW-0132">Cell division</keyword>
<dbReference type="GO" id="GO:2000067">
    <property type="term" value="P:regulation of root morphogenesis"/>
    <property type="evidence" value="ECO:0007669"/>
    <property type="project" value="UniProtKB-ARBA"/>
</dbReference>
<comment type="subunit">
    <text evidence="8">Homodimer. Forms long polymer filaments with other SOKs proteins polymers (e.g. SOK1, SOK2, SOK3 and SOK4) crucial for polar localization and biological activity. Binds to ANGUSTIFOLIA (AN).</text>
</comment>
<evidence type="ECO:0000256" key="7">
    <source>
        <dbReference type="ARBA" id="ARBA00024211"/>
    </source>
</evidence>
<evidence type="ECO:0000256" key="8">
    <source>
        <dbReference type="ARBA" id="ARBA00046534"/>
    </source>
</evidence>
<dbReference type="InterPro" id="IPR010369">
    <property type="entry name" value="SOK"/>
</dbReference>
<gene>
    <name evidence="11" type="ORF">AMTR_s00178p00038720</name>
</gene>
<keyword evidence="6" id="KW-0131">Cell cycle</keyword>
<feature type="domain" description="SOSEKI DIX-like" evidence="10">
    <location>
        <begin position="21"/>
        <end position="109"/>
    </location>
</feature>
<evidence type="ECO:0000256" key="3">
    <source>
        <dbReference type="ARBA" id="ARBA00022475"/>
    </source>
</evidence>
<proteinExistence type="inferred from homology"/>
<evidence type="ECO:0000313" key="12">
    <source>
        <dbReference type="Proteomes" id="UP000017836"/>
    </source>
</evidence>
<evidence type="ECO:0000256" key="9">
    <source>
        <dbReference type="SAM" id="MobiDB-lite"/>
    </source>
</evidence>
<keyword evidence="12" id="KW-1185">Reference proteome</keyword>
<feature type="compositionally biased region" description="Low complexity" evidence="9">
    <location>
        <begin position="124"/>
        <end position="134"/>
    </location>
</feature>
<dbReference type="AlphaFoldDB" id="W1PSP1"/>
<comment type="similarity">
    <text evidence="7">Belongs to the SOSEKI family.</text>
</comment>
<dbReference type="InterPro" id="IPR021182">
    <property type="entry name" value="SOK_magnoliopsida"/>
</dbReference>
<dbReference type="GO" id="GO:0051301">
    <property type="term" value="P:cell division"/>
    <property type="evidence" value="ECO:0007669"/>
    <property type="project" value="UniProtKB-KW"/>
</dbReference>
<dbReference type="OMA" id="CQAGNEN"/>
<reference evidence="12" key="1">
    <citation type="journal article" date="2013" name="Science">
        <title>The Amborella genome and the evolution of flowering plants.</title>
        <authorList>
            <consortium name="Amborella Genome Project"/>
        </authorList>
    </citation>
    <scope>NUCLEOTIDE SEQUENCE [LARGE SCALE GENOMIC DNA]</scope>
</reference>
<evidence type="ECO:0000256" key="6">
    <source>
        <dbReference type="ARBA" id="ARBA00023306"/>
    </source>
</evidence>
<dbReference type="GO" id="GO:0051258">
    <property type="term" value="P:protein polymerization"/>
    <property type="evidence" value="ECO:0007669"/>
    <property type="project" value="UniProtKB-ARBA"/>
</dbReference>
<dbReference type="HOGENOM" id="CLU_025038_1_0_1"/>
<evidence type="ECO:0000256" key="5">
    <source>
        <dbReference type="ARBA" id="ARBA00023136"/>
    </source>
</evidence>
<dbReference type="EMBL" id="KI392880">
    <property type="protein sequence ID" value="ERN10275.1"/>
    <property type="molecule type" value="Genomic_DNA"/>
</dbReference>
<dbReference type="GO" id="GO:0090708">
    <property type="term" value="P:specification of plant organ axis polarity"/>
    <property type="evidence" value="ECO:0007669"/>
    <property type="project" value="UniProtKB-ARBA"/>
</dbReference>
<name>W1PSP1_AMBTC</name>
<feature type="region of interest" description="Disordered" evidence="9">
    <location>
        <begin position="181"/>
        <end position="249"/>
    </location>
</feature>
<evidence type="ECO:0000259" key="10">
    <source>
        <dbReference type="Pfam" id="PF06136"/>
    </source>
</evidence>
<feature type="region of interest" description="Disordered" evidence="9">
    <location>
        <begin position="113"/>
        <end position="157"/>
    </location>
</feature>
<dbReference type="Pfam" id="PF06136">
    <property type="entry name" value="SOK"/>
    <property type="match status" value="1"/>
</dbReference>
<evidence type="ECO:0000256" key="2">
    <source>
        <dbReference type="ARBA" id="ARBA00022473"/>
    </source>
</evidence>
<keyword evidence="3" id="KW-1003">Cell membrane</keyword>
<feature type="compositionally biased region" description="Basic and acidic residues" evidence="9">
    <location>
        <begin position="190"/>
        <end position="201"/>
    </location>
</feature>